<dbReference type="EMBL" id="MEVN01000020">
    <property type="protein sequence ID" value="OGC57172.1"/>
    <property type="molecule type" value="Genomic_DNA"/>
</dbReference>
<accession>A0A1F4VIW1</accession>
<organism evidence="2 3">
    <name type="scientific">candidate division WWE3 bacterium RIFCSPLOWO2_12_FULL_36_10</name>
    <dbReference type="NCBI Taxonomy" id="1802630"/>
    <lineage>
        <taxon>Bacteria</taxon>
        <taxon>Katanobacteria</taxon>
    </lineage>
</organism>
<keyword evidence="1" id="KW-1133">Transmembrane helix</keyword>
<keyword evidence="1" id="KW-0472">Membrane</keyword>
<evidence type="ECO:0000313" key="2">
    <source>
        <dbReference type="EMBL" id="OGC57172.1"/>
    </source>
</evidence>
<protein>
    <submittedName>
        <fullName evidence="2">Uncharacterized protein</fullName>
    </submittedName>
</protein>
<dbReference type="Proteomes" id="UP000177763">
    <property type="component" value="Unassembled WGS sequence"/>
</dbReference>
<evidence type="ECO:0000313" key="3">
    <source>
        <dbReference type="Proteomes" id="UP000177763"/>
    </source>
</evidence>
<dbReference type="AlphaFoldDB" id="A0A1F4VIW1"/>
<gene>
    <name evidence="2" type="ORF">A3H26_02485</name>
</gene>
<comment type="caution">
    <text evidence="2">The sequence shown here is derived from an EMBL/GenBank/DDBJ whole genome shotgun (WGS) entry which is preliminary data.</text>
</comment>
<dbReference type="STRING" id="1802630.A3H26_02485"/>
<keyword evidence="1" id="KW-0812">Transmembrane</keyword>
<sequence length="369" mass="39631">MAQPTALLPAPRTDEEIGDDLFVALSGARRIDDVGQGKDGFIRTLARKLIRNPRSARRRNPMRGRLVTVATQTRRDGGDMNQPPNTTVVTRGVDIPPQQPAPISVILTQHFAPADVAQNQLAVAQQGESYTPQQLTAGTLIVQNEFDGVVPGWKTLREKLLEREIPTTATQARALEEVLVDSMPVAKKVQAPPPPLAVVEAVEEDEEGEGESALRFLWGENGPTILSMVLAIALVLAGFFAVYLVFKAKNTMALPPERPPASVVLPTPGTQTESGTTYVCVFIYDGWQGGADVMLAEAVTAFYQLPPEKVGDLWTIIKGRPAGANYPEITTVNDAWNSANAGDGVIVSLSQAELTTLGGTCSGTWEAKK</sequence>
<name>A0A1F4VIW1_UNCKA</name>
<proteinExistence type="predicted"/>
<feature type="transmembrane region" description="Helical" evidence="1">
    <location>
        <begin position="225"/>
        <end position="246"/>
    </location>
</feature>
<reference evidence="2 3" key="1">
    <citation type="journal article" date="2016" name="Nat. Commun.">
        <title>Thousands of microbial genomes shed light on interconnected biogeochemical processes in an aquifer system.</title>
        <authorList>
            <person name="Anantharaman K."/>
            <person name="Brown C.T."/>
            <person name="Hug L.A."/>
            <person name="Sharon I."/>
            <person name="Castelle C.J."/>
            <person name="Probst A.J."/>
            <person name="Thomas B.C."/>
            <person name="Singh A."/>
            <person name="Wilkins M.J."/>
            <person name="Karaoz U."/>
            <person name="Brodie E.L."/>
            <person name="Williams K.H."/>
            <person name="Hubbard S.S."/>
            <person name="Banfield J.F."/>
        </authorList>
    </citation>
    <scope>NUCLEOTIDE SEQUENCE [LARGE SCALE GENOMIC DNA]</scope>
</reference>
<evidence type="ECO:0000256" key="1">
    <source>
        <dbReference type="SAM" id="Phobius"/>
    </source>
</evidence>